<evidence type="ECO:0000313" key="3">
    <source>
        <dbReference type="Proteomes" id="UP001596410"/>
    </source>
</evidence>
<evidence type="ECO:0008006" key="4">
    <source>
        <dbReference type="Google" id="ProtNLM"/>
    </source>
</evidence>
<accession>A0ABW2EIV0</accession>
<dbReference type="Proteomes" id="UP001596410">
    <property type="component" value="Unassembled WGS sequence"/>
</dbReference>
<dbReference type="EMBL" id="JBHSZV010000025">
    <property type="protein sequence ID" value="MFC7062265.1"/>
    <property type="molecule type" value="Genomic_DNA"/>
</dbReference>
<name>A0ABW2EIV0_9BACI</name>
<keyword evidence="3" id="KW-1185">Reference proteome</keyword>
<evidence type="ECO:0000256" key="1">
    <source>
        <dbReference type="SAM" id="MobiDB-lite"/>
    </source>
</evidence>
<organism evidence="2 3">
    <name type="scientific">Halobacillus seohaensis</name>
    <dbReference type="NCBI Taxonomy" id="447421"/>
    <lineage>
        <taxon>Bacteria</taxon>
        <taxon>Bacillati</taxon>
        <taxon>Bacillota</taxon>
        <taxon>Bacilli</taxon>
        <taxon>Bacillales</taxon>
        <taxon>Bacillaceae</taxon>
        <taxon>Halobacillus</taxon>
    </lineage>
</organism>
<dbReference type="PROSITE" id="PS51257">
    <property type="entry name" value="PROKAR_LIPOPROTEIN"/>
    <property type="match status" value="1"/>
</dbReference>
<feature type="compositionally biased region" description="Basic and acidic residues" evidence="1">
    <location>
        <begin position="50"/>
        <end position="61"/>
    </location>
</feature>
<evidence type="ECO:0000313" key="2">
    <source>
        <dbReference type="EMBL" id="MFC7062265.1"/>
    </source>
</evidence>
<protein>
    <recommendedName>
        <fullName evidence="4">BON domain-containing protein</fullName>
    </recommendedName>
</protein>
<reference evidence="3" key="1">
    <citation type="journal article" date="2019" name="Int. J. Syst. Evol. Microbiol.">
        <title>The Global Catalogue of Microorganisms (GCM) 10K type strain sequencing project: providing services to taxonomists for standard genome sequencing and annotation.</title>
        <authorList>
            <consortium name="The Broad Institute Genomics Platform"/>
            <consortium name="The Broad Institute Genome Sequencing Center for Infectious Disease"/>
            <person name="Wu L."/>
            <person name="Ma J."/>
        </authorList>
    </citation>
    <scope>NUCLEOTIDE SEQUENCE [LARGE SCALE GENOMIC DNA]</scope>
    <source>
        <strain evidence="3">CGMCC 4.1621</strain>
    </source>
</reference>
<feature type="region of interest" description="Disordered" evidence="1">
    <location>
        <begin position="34"/>
        <end position="61"/>
    </location>
</feature>
<sequence>MLRFIAILFVLFLGACGQTDLEQSQGHTNRQDVMNMGLENRPSPAGENPRSIERVGDTWGQKEDRNQIREAAHTIEGVEVERIIIQANDAWVTVSATEDLTEEEKQEWIDNVKETIQNAVPDYNVTVKVQS</sequence>
<proteinExistence type="predicted"/>
<comment type="caution">
    <text evidence="2">The sequence shown here is derived from an EMBL/GenBank/DDBJ whole genome shotgun (WGS) entry which is preliminary data.</text>
</comment>
<gene>
    <name evidence="2" type="ORF">ACFQIC_10385</name>
</gene>